<keyword evidence="3 8" id="KW-0245">EGF-like domain</keyword>
<accession>A0ABU7EXR6</accession>
<dbReference type="SMART" id="SM00181">
    <property type="entry name" value="EGF"/>
    <property type="match status" value="2"/>
</dbReference>
<keyword evidence="12" id="KW-1185">Reference proteome</keyword>
<evidence type="ECO:0000256" key="2">
    <source>
        <dbReference type="ARBA" id="ARBA00022525"/>
    </source>
</evidence>
<name>A0ABU7EXR6_9TELE</name>
<evidence type="ECO:0000256" key="4">
    <source>
        <dbReference type="ARBA" id="ARBA00022729"/>
    </source>
</evidence>
<evidence type="ECO:0000313" key="12">
    <source>
        <dbReference type="Proteomes" id="UP001352852"/>
    </source>
</evidence>
<evidence type="ECO:0000256" key="1">
    <source>
        <dbReference type="ARBA" id="ARBA00004613"/>
    </source>
</evidence>
<evidence type="ECO:0000256" key="3">
    <source>
        <dbReference type="ARBA" id="ARBA00022536"/>
    </source>
</evidence>
<dbReference type="PROSITE" id="PS51364">
    <property type="entry name" value="TB"/>
    <property type="match status" value="1"/>
</dbReference>
<dbReference type="InterPro" id="IPR017878">
    <property type="entry name" value="TB_dom"/>
</dbReference>
<comment type="caution">
    <text evidence="8">Lacks conserved residue(s) required for the propagation of feature annotation.</text>
</comment>
<dbReference type="InterPro" id="IPR052080">
    <property type="entry name" value="vWF_C/EGF_Fibrillin"/>
</dbReference>
<dbReference type="PROSITE" id="PS01186">
    <property type="entry name" value="EGF_2"/>
    <property type="match status" value="1"/>
</dbReference>
<dbReference type="Pfam" id="PF00008">
    <property type="entry name" value="EGF"/>
    <property type="match status" value="1"/>
</dbReference>
<keyword evidence="6" id="KW-1015">Disulfide bond</keyword>
<keyword evidence="2" id="KW-0964">Secreted</keyword>
<comment type="subcellular location">
    <subcellularLocation>
        <location evidence="1">Secreted</location>
    </subcellularLocation>
</comment>
<evidence type="ECO:0000313" key="11">
    <source>
        <dbReference type="EMBL" id="MED6291802.1"/>
    </source>
</evidence>
<proteinExistence type="predicted"/>
<reference evidence="11 12" key="1">
    <citation type="submission" date="2021-06" db="EMBL/GenBank/DDBJ databases">
        <authorList>
            <person name="Palmer J.M."/>
        </authorList>
    </citation>
    <scope>NUCLEOTIDE SEQUENCE [LARGE SCALE GENOMIC DNA]</scope>
    <source>
        <strain evidence="11 12">CL_MEX2019</strain>
        <tissue evidence="11">Muscle</tissue>
    </source>
</reference>
<feature type="domain" description="EGF-like" evidence="9">
    <location>
        <begin position="122"/>
        <end position="158"/>
    </location>
</feature>
<sequence>QQEMEQEYYQGICWQTVSETNICTQPLGPNRKTTFTECCCRFGEGWGMDCALCPARHSEDYASMCNIPVGGRRQPYGHDALVAGPVHEYEVSPGYLPSPDEEQFRNLYENEEHRNSAFEGLQAEECGILNGCENGRCVRVQEGYTCDCFAGYTLDLSRMACIDVNECSELNTRMSLCKNGKCINTVGSYQCECLPGYRVSDKPNYCVKADKHQTSTHIQ</sequence>
<dbReference type="PROSITE" id="PS50026">
    <property type="entry name" value="EGF_3"/>
    <property type="match status" value="2"/>
</dbReference>
<dbReference type="InterPro" id="IPR001881">
    <property type="entry name" value="EGF-like_Ca-bd_dom"/>
</dbReference>
<feature type="domain" description="TB" evidence="10">
    <location>
        <begin position="11"/>
        <end position="65"/>
    </location>
</feature>
<evidence type="ECO:0000256" key="8">
    <source>
        <dbReference type="PROSITE-ProRule" id="PRU00076"/>
    </source>
</evidence>
<dbReference type="InterPro" id="IPR036773">
    <property type="entry name" value="TB_dom_sf"/>
</dbReference>
<dbReference type="PANTHER" id="PTHR47333">
    <property type="entry name" value="VON WILLEBRAND FACTOR C AND EGF DOMAIN-CONTAINING PROTEIN"/>
    <property type="match status" value="1"/>
</dbReference>
<dbReference type="SMART" id="SM00179">
    <property type="entry name" value="EGF_CA"/>
    <property type="match status" value="2"/>
</dbReference>
<dbReference type="InterPro" id="IPR000152">
    <property type="entry name" value="EGF-type_Asp/Asn_hydroxyl_site"/>
</dbReference>
<gene>
    <name evidence="11" type="primary">LTBP1</name>
    <name evidence="11" type="ORF">CHARACLAT_027364</name>
</gene>
<dbReference type="SUPFAM" id="SSF57196">
    <property type="entry name" value="EGF/Laminin"/>
    <property type="match status" value="2"/>
</dbReference>
<dbReference type="SUPFAM" id="SSF57581">
    <property type="entry name" value="TB module/8-cys domain"/>
    <property type="match status" value="1"/>
</dbReference>
<dbReference type="Proteomes" id="UP001352852">
    <property type="component" value="Unassembled WGS sequence"/>
</dbReference>
<feature type="domain" description="EGF-like" evidence="9">
    <location>
        <begin position="163"/>
        <end position="207"/>
    </location>
</feature>
<evidence type="ECO:0000256" key="7">
    <source>
        <dbReference type="ARBA" id="ARBA00023180"/>
    </source>
</evidence>
<evidence type="ECO:0000259" key="10">
    <source>
        <dbReference type="PROSITE" id="PS51364"/>
    </source>
</evidence>
<dbReference type="Pfam" id="PF07645">
    <property type="entry name" value="EGF_CA"/>
    <property type="match status" value="1"/>
</dbReference>
<keyword evidence="7" id="KW-0325">Glycoprotein</keyword>
<protein>
    <submittedName>
        <fullName evidence="11">Latent-transforming growth factor beta-binding protein 1</fullName>
    </submittedName>
</protein>
<dbReference type="InterPro" id="IPR018097">
    <property type="entry name" value="EGF_Ca-bd_CS"/>
</dbReference>
<dbReference type="PROSITE" id="PS00010">
    <property type="entry name" value="ASX_HYDROXYL"/>
    <property type="match status" value="1"/>
</dbReference>
<dbReference type="Gene3D" id="2.10.25.10">
    <property type="entry name" value="Laminin"/>
    <property type="match status" value="2"/>
</dbReference>
<dbReference type="EMBL" id="JAHUTJ010069019">
    <property type="protein sequence ID" value="MED6291802.1"/>
    <property type="molecule type" value="Genomic_DNA"/>
</dbReference>
<evidence type="ECO:0000256" key="5">
    <source>
        <dbReference type="ARBA" id="ARBA00022737"/>
    </source>
</evidence>
<evidence type="ECO:0000259" key="9">
    <source>
        <dbReference type="PROSITE" id="PS50026"/>
    </source>
</evidence>
<comment type="caution">
    <text evidence="11">The sequence shown here is derived from an EMBL/GenBank/DDBJ whole genome shotgun (WGS) entry which is preliminary data.</text>
</comment>
<evidence type="ECO:0000256" key="6">
    <source>
        <dbReference type="ARBA" id="ARBA00023157"/>
    </source>
</evidence>
<organism evidence="11 12">
    <name type="scientific">Characodon lateralis</name>
    <dbReference type="NCBI Taxonomy" id="208331"/>
    <lineage>
        <taxon>Eukaryota</taxon>
        <taxon>Metazoa</taxon>
        <taxon>Chordata</taxon>
        <taxon>Craniata</taxon>
        <taxon>Vertebrata</taxon>
        <taxon>Euteleostomi</taxon>
        <taxon>Actinopterygii</taxon>
        <taxon>Neopterygii</taxon>
        <taxon>Teleostei</taxon>
        <taxon>Neoteleostei</taxon>
        <taxon>Acanthomorphata</taxon>
        <taxon>Ovalentaria</taxon>
        <taxon>Atherinomorphae</taxon>
        <taxon>Cyprinodontiformes</taxon>
        <taxon>Goodeidae</taxon>
        <taxon>Characodon</taxon>
    </lineage>
</organism>
<dbReference type="InterPro" id="IPR000742">
    <property type="entry name" value="EGF"/>
</dbReference>
<keyword evidence="5" id="KW-0677">Repeat</keyword>
<keyword evidence="4" id="KW-0732">Signal</keyword>
<feature type="non-terminal residue" evidence="11">
    <location>
        <position position="1"/>
    </location>
</feature>
<dbReference type="InterPro" id="IPR049883">
    <property type="entry name" value="NOTCH1_EGF-like"/>
</dbReference>
<dbReference type="CDD" id="cd00054">
    <property type="entry name" value="EGF_CA"/>
    <property type="match status" value="1"/>
</dbReference>
<dbReference type="Pfam" id="PF00683">
    <property type="entry name" value="TB"/>
    <property type="match status" value="1"/>
</dbReference>
<dbReference type="PANTHER" id="PTHR47333:SF4">
    <property type="entry name" value="EGF-LIKE DOMAIN-CONTAINING PROTEIN"/>
    <property type="match status" value="1"/>
</dbReference>
<dbReference type="PROSITE" id="PS01187">
    <property type="entry name" value="EGF_CA"/>
    <property type="match status" value="1"/>
</dbReference>
<dbReference type="Gene3D" id="3.90.290.10">
    <property type="entry name" value="TGF-beta binding (TB) domain"/>
    <property type="match status" value="1"/>
</dbReference>